<name>A0A6J4RIW9_9ACTN</name>
<evidence type="ECO:0000313" key="2">
    <source>
        <dbReference type="EMBL" id="CAA9470754.1"/>
    </source>
</evidence>
<proteinExistence type="predicted"/>
<evidence type="ECO:0000256" key="1">
    <source>
        <dbReference type="SAM" id="MobiDB-lite"/>
    </source>
</evidence>
<gene>
    <name evidence="2" type="ORF">AVDCRST_MAG12-753</name>
</gene>
<sequence>MLRRDKGPRLRPPYCPPFGRCGGRRAAARMPSEHRVRVSDGSCS</sequence>
<protein>
    <submittedName>
        <fullName evidence="2">Uncharacterized protein</fullName>
    </submittedName>
</protein>
<dbReference type="AlphaFoldDB" id="A0A6J4RIW9"/>
<feature type="region of interest" description="Disordered" evidence="1">
    <location>
        <begin position="25"/>
        <end position="44"/>
    </location>
</feature>
<organism evidence="2">
    <name type="scientific">uncultured Rubrobacteraceae bacterium</name>
    <dbReference type="NCBI Taxonomy" id="349277"/>
    <lineage>
        <taxon>Bacteria</taxon>
        <taxon>Bacillati</taxon>
        <taxon>Actinomycetota</taxon>
        <taxon>Rubrobacteria</taxon>
        <taxon>Rubrobacterales</taxon>
        <taxon>Rubrobacteraceae</taxon>
        <taxon>environmental samples</taxon>
    </lineage>
</organism>
<accession>A0A6J4RIW9</accession>
<reference evidence="2" key="1">
    <citation type="submission" date="2020-02" db="EMBL/GenBank/DDBJ databases">
        <authorList>
            <person name="Meier V. D."/>
        </authorList>
    </citation>
    <scope>NUCLEOTIDE SEQUENCE</scope>
    <source>
        <strain evidence="2">AVDCRST_MAG12</strain>
    </source>
</reference>
<dbReference type="EMBL" id="CADCVK010000125">
    <property type="protein sequence ID" value="CAA9470754.1"/>
    <property type="molecule type" value="Genomic_DNA"/>
</dbReference>